<keyword evidence="2" id="KW-1185">Reference proteome</keyword>
<comment type="caution">
    <text evidence="1">The sequence shown here is derived from an EMBL/GenBank/DDBJ whole genome shotgun (WGS) entry which is preliminary data.</text>
</comment>
<evidence type="ECO:0000313" key="2">
    <source>
        <dbReference type="Proteomes" id="UP001589654"/>
    </source>
</evidence>
<sequence length="253" mass="28988">MTTERIQQLINKGTQVLSTHRANPPNVIGLPTLDSKAFRAWQSQVMNYLQSNLPSDNTYLISFKEQVKKGYRGSVEAGMGILESLKEDVELGSFEVVAIENQPDPIRPLLSIFEKFHLVVRQMRNRYDGRNTLDVKDEYDVQDLLHSLLHLHFDDIRPEEWTPSYAGKSSRMDFLLKDFNLVIEVKKTRTGIGAKEVGTQLIEDIERYRSHPGTETLICFVYDPEGIIGNPRGLENDLNRETAEFNVKVLIRP</sequence>
<reference evidence="1 2" key="1">
    <citation type="submission" date="2024-09" db="EMBL/GenBank/DDBJ databases">
        <authorList>
            <person name="Sun Q."/>
            <person name="Mori K."/>
        </authorList>
    </citation>
    <scope>NUCLEOTIDE SEQUENCE [LARGE SCALE GENOMIC DNA]</scope>
    <source>
        <strain evidence="1 2">CECT 7682</strain>
    </source>
</reference>
<proteinExistence type="predicted"/>
<protein>
    <recommendedName>
        <fullName evidence="3">Malate dehydrogenase</fullName>
    </recommendedName>
</protein>
<organism evidence="1 2">
    <name type="scientific">Echinicola jeungdonensis</name>
    <dbReference type="NCBI Taxonomy" id="709343"/>
    <lineage>
        <taxon>Bacteria</taxon>
        <taxon>Pseudomonadati</taxon>
        <taxon>Bacteroidota</taxon>
        <taxon>Cytophagia</taxon>
        <taxon>Cytophagales</taxon>
        <taxon>Cyclobacteriaceae</taxon>
        <taxon>Echinicola</taxon>
    </lineage>
</organism>
<dbReference type="Proteomes" id="UP001589654">
    <property type="component" value="Unassembled WGS sequence"/>
</dbReference>
<evidence type="ECO:0000313" key="1">
    <source>
        <dbReference type="EMBL" id="MFB9210932.1"/>
    </source>
</evidence>
<gene>
    <name evidence="1" type="ORF">ACFFUR_03875</name>
</gene>
<evidence type="ECO:0008006" key="3">
    <source>
        <dbReference type="Google" id="ProtNLM"/>
    </source>
</evidence>
<accession>A0ABV5J291</accession>
<name>A0ABV5J291_9BACT</name>
<dbReference type="EMBL" id="JBHMEW010000025">
    <property type="protein sequence ID" value="MFB9210932.1"/>
    <property type="molecule type" value="Genomic_DNA"/>
</dbReference>
<dbReference type="Pfam" id="PF18742">
    <property type="entry name" value="DpnII-MboI"/>
    <property type="match status" value="1"/>
</dbReference>
<dbReference type="RefSeq" id="WP_290247587.1">
    <property type="nucleotide sequence ID" value="NZ_JAUFQT010000001.1"/>
</dbReference>